<dbReference type="InterPro" id="IPR013424">
    <property type="entry name" value="Ice-binding_C"/>
</dbReference>
<accession>A0ABT5K5P2</accession>
<dbReference type="NCBIfam" id="TIGR02595">
    <property type="entry name" value="PEP_CTERM"/>
    <property type="match status" value="1"/>
</dbReference>
<feature type="chain" id="PRO_5045210201" evidence="1">
    <location>
        <begin position="27"/>
        <end position="262"/>
    </location>
</feature>
<dbReference type="RefSeq" id="WP_273674018.1">
    <property type="nucleotide sequence ID" value="NZ_JAQQXR010000011.1"/>
</dbReference>
<protein>
    <submittedName>
        <fullName evidence="2">PEP-CTERM sorting domain-containing protein</fullName>
    </submittedName>
</protein>
<evidence type="ECO:0000313" key="3">
    <source>
        <dbReference type="Proteomes" id="UP001221208"/>
    </source>
</evidence>
<proteinExistence type="predicted"/>
<evidence type="ECO:0000256" key="1">
    <source>
        <dbReference type="SAM" id="SignalP"/>
    </source>
</evidence>
<feature type="signal peptide" evidence="1">
    <location>
        <begin position="1"/>
        <end position="26"/>
    </location>
</feature>
<dbReference type="EMBL" id="JAQQXR010000011">
    <property type="protein sequence ID" value="MDC8760314.1"/>
    <property type="molecule type" value="Genomic_DNA"/>
</dbReference>
<reference evidence="2 3" key="1">
    <citation type="submission" date="2022-10" db="EMBL/GenBank/DDBJ databases">
        <title>Janthinobacterium sp. hw3 Genome sequencing.</title>
        <authorList>
            <person name="Park S."/>
        </authorList>
    </citation>
    <scope>NUCLEOTIDE SEQUENCE [LARGE SCALE GENOMIC DNA]</scope>
    <source>
        <strain evidence="3">hw3</strain>
    </source>
</reference>
<evidence type="ECO:0000313" key="2">
    <source>
        <dbReference type="EMBL" id="MDC8760314.1"/>
    </source>
</evidence>
<sequence length="262" mass="27388">MRSLPATAAAALGAAVLSLAGGNAFAYPDTGSGGKAGARLTGVRFGVIDLRLDDGQAAGFSTVAGNSELRVWHGWPDGVNRLDLPPLQAGQVGITDWSKTVAGTLGNYGELYANAEVNYGNYDGNDLGSSAMQRLQITLAPHSALSLAGTASASAQRDPNWPDHHNEISSAYSTIFMRSVSSPDVSVSYQQRVDSSKPYFASEDFMLVYANPSDRPLLLTVQFDTGAYATSPSIPEPGGYAMMGAGLLLIGALGRRKRGARA</sequence>
<dbReference type="Proteomes" id="UP001221208">
    <property type="component" value="Unassembled WGS sequence"/>
</dbReference>
<name>A0ABT5K5P2_9BURK</name>
<gene>
    <name evidence="2" type="ORF">OIK44_22230</name>
</gene>
<keyword evidence="3" id="KW-1185">Reference proteome</keyword>
<keyword evidence="1" id="KW-0732">Signal</keyword>
<comment type="caution">
    <text evidence="2">The sequence shown here is derived from an EMBL/GenBank/DDBJ whole genome shotgun (WGS) entry which is preliminary data.</text>
</comment>
<organism evidence="2 3">
    <name type="scientific">Janthinobacterium fluminis</name>
    <dbReference type="NCBI Taxonomy" id="2987524"/>
    <lineage>
        <taxon>Bacteria</taxon>
        <taxon>Pseudomonadati</taxon>
        <taxon>Pseudomonadota</taxon>
        <taxon>Betaproteobacteria</taxon>
        <taxon>Burkholderiales</taxon>
        <taxon>Oxalobacteraceae</taxon>
        <taxon>Janthinobacterium</taxon>
    </lineage>
</organism>